<sequence length="365" mass="41441">MKAIPLNALLLREMTNSLAILCRDMTTVMKGVADIKAKTLNTSVSAVLQSQPMALVHAVAPVSMEMNVAGSPTMASDAKSVNKTKAYRLLRKHLWDPKFKSKHLVEIQANNGKPRWNTTVNFNQSPNTELTENLVAYLERNFIGAGLRKSDVCDFVYTNFTSRKCAANKSQAKKKSENARNRRSSREKEHLKHCKTVYQSNKTAIDDEMKRDCSGLIIEEAMSVGESDDGTSPHVSYSRLRLCRPGWRSDELKLKKFLRERIEDLRLGTKICENLFRFCLLRKDFVSKFDQVPTLNYYCYLYYFGSGKLYDWGQSKLIYNNNKVVADLSLNSHQLLSRAFGKTVEGPVPDAIASQFPQWAFRNGP</sequence>
<dbReference type="GeneID" id="28995553"/>
<dbReference type="AlphaFoldDB" id="A0A167QCI0"/>
<gene>
    <name evidence="2" type="ORF">PHYBLDRAFT_162547</name>
</gene>
<feature type="region of interest" description="Disordered" evidence="1">
    <location>
        <begin position="169"/>
        <end position="190"/>
    </location>
</feature>
<reference evidence="3" key="1">
    <citation type="submission" date="2015-06" db="EMBL/GenBank/DDBJ databases">
        <title>Expansion of signal transduction pathways in fungi by whole-genome duplication.</title>
        <authorList>
            <consortium name="DOE Joint Genome Institute"/>
            <person name="Corrochano L.M."/>
            <person name="Kuo A."/>
            <person name="Marcet-Houben M."/>
            <person name="Polaino S."/>
            <person name="Salamov A."/>
            <person name="Villalobos J.M."/>
            <person name="Alvarez M.I."/>
            <person name="Avalos J."/>
            <person name="Benito E.P."/>
            <person name="Benoit I."/>
            <person name="Burger G."/>
            <person name="Camino L.P."/>
            <person name="Canovas D."/>
            <person name="Cerda-Olmedo E."/>
            <person name="Cheng J.-F."/>
            <person name="Dominguez A."/>
            <person name="Elias M."/>
            <person name="Eslava A.P."/>
            <person name="Glaser F."/>
            <person name="Grimwood J."/>
            <person name="Gutierrez G."/>
            <person name="Heitman J."/>
            <person name="Henrissat B."/>
            <person name="Iturriaga E.A."/>
            <person name="Lang B.F."/>
            <person name="Lavin J.L."/>
            <person name="Lee S."/>
            <person name="Li W."/>
            <person name="Lindquist E."/>
            <person name="Lopez-Garcia S."/>
            <person name="Luque E.M."/>
            <person name="Marcos A.T."/>
            <person name="Martin J."/>
            <person name="McCluskey K."/>
            <person name="Medina H.R."/>
            <person name="Miralles-Duran A."/>
            <person name="Miyazaki A."/>
            <person name="Munoz-Torres E."/>
            <person name="Oguiza J.A."/>
            <person name="Ohm R."/>
            <person name="Olmedo M."/>
            <person name="Orejas M."/>
            <person name="Ortiz-Castellanos L."/>
            <person name="Pisabarro A.G."/>
            <person name="Rodriguez-Romero J."/>
            <person name="Ruiz-Herrera J."/>
            <person name="Ruiz-Vazquez R."/>
            <person name="Sanz C."/>
            <person name="Schackwitz W."/>
            <person name="Schmutz J."/>
            <person name="Shahriari M."/>
            <person name="Shelest E."/>
            <person name="Silva-Franco F."/>
            <person name="Soanes D."/>
            <person name="Syed K."/>
            <person name="Tagua V.G."/>
            <person name="Talbot N.J."/>
            <person name="Thon M."/>
            <person name="De vries R.P."/>
            <person name="Wiebenga A."/>
            <person name="Yadav J.S."/>
            <person name="Braun E.L."/>
            <person name="Baker S."/>
            <person name="Garre V."/>
            <person name="Horwitz B."/>
            <person name="Torres-Martinez S."/>
            <person name="Idnurm A."/>
            <person name="Herrera-Estrella A."/>
            <person name="Gabaldon T."/>
            <person name="Grigoriev I.V."/>
        </authorList>
    </citation>
    <scope>NUCLEOTIDE SEQUENCE [LARGE SCALE GENOMIC DNA]</scope>
    <source>
        <strain evidence="3">NRRL 1555(-)</strain>
    </source>
</reference>
<keyword evidence="3" id="KW-1185">Reference proteome</keyword>
<evidence type="ECO:0000256" key="1">
    <source>
        <dbReference type="SAM" id="MobiDB-lite"/>
    </source>
</evidence>
<dbReference type="RefSeq" id="XP_018297519.1">
    <property type="nucleotide sequence ID" value="XM_018434647.1"/>
</dbReference>
<feature type="compositionally biased region" description="Basic and acidic residues" evidence="1">
    <location>
        <begin position="174"/>
        <end position="190"/>
    </location>
</feature>
<accession>A0A167QCI0</accession>
<proteinExistence type="predicted"/>
<protein>
    <submittedName>
        <fullName evidence="2">Uncharacterized protein</fullName>
    </submittedName>
</protein>
<dbReference type="Proteomes" id="UP000077315">
    <property type="component" value="Unassembled WGS sequence"/>
</dbReference>
<evidence type="ECO:0000313" key="2">
    <source>
        <dbReference type="EMBL" id="OAD79479.1"/>
    </source>
</evidence>
<dbReference type="EMBL" id="KV440972">
    <property type="protein sequence ID" value="OAD79479.1"/>
    <property type="molecule type" value="Genomic_DNA"/>
</dbReference>
<dbReference type="InParanoid" id="A0A167QCI0"/>
<name>A0A167QCI0_PHYB8</name>
<evidence type="ECO:0000313" key="3">
    <source>
        <dbReference type="Proteomes" id="UP000077315"/>
    </source>
</evidence>
<organism evidence="2 3">
    <name type="scientific">Phycomyces blakesleeanus (strain ATCC 8743b / DSM 1359 / FGSC 10004 / NBRC 33097 / NRRL 1555)</name>
    <dbReference type="NCBI Taxonomy" id="763407"/>
    <lineage>
        <taxon>Eukaryota</taxon>
        <taxon>Fungi</taxon>
        <taxon>Fungi incertae sedis</taxon>
        <taxon>Mucoromycota</taxon>
        <taxon>Mucoromycotina</taxon>
        <taxon>Mucoromycetes</taxon>
        <taxon>Mucorales</taxon>
        <taxon>Phycomycetaceae</taxon>
        <taxon>Phycomyces</taxon>
    </lineage>
</organism>
<dbReference type="VEuPathDB" id="FungiDB:PHYBLDRAFT_162547"/>